<sequence length="99" mass="10883">MNVASDSSNILRCQSKSETLAVWKLQLNGTDYLIQAKTMGEEPGGMRTTCQYQEEGEKLTSTAASMSNSRERSESVVSSTLPIPFFSLHSCFSSSFVFV</sequence>
<reference evidence="1 2" key="1">
    <citation type="submission" date="2023-01" db="EMBL/GenBank/DDBJ databases">
        <authorList>
            <person name="Kreplak J."/>
        </authorList>
    </citation>
    <scope>NUCLEOTIDE SEQUENCE [LARGE SCALE GENOMIC DNA]</scope>
</reference>
<organism evidence="1 2">
    <name type="scientific">Vicia faba</name>
    <name type="common">Broad bean</name>
    <name type="synonym">Faba vulgaris</name>
    <dbReference type="NCBI Taxonomy" id="3906"/>
    <lineage>
        <taxon>Eukaryota</taxon>
        <taxon>Viridiplantae</taxon>
        <taxon>Streptophyta</taxon>
        <taxon>Embryophyta</taxon>
        <taxon>Tracheophyta</taxon>
        <taxon>Spermatophyta</taxon>
        <taxon>Magnoliopsida</taxon>
        <taxon>eudicotyledons</taxon>
        <taxon>Gunneridae</taxon>
        <taxon>Pentapetalae</taxon>
        <taxon>rosids</taxon>
        <taxon>fabids</taxon>
        <taxon>Fabales</taxon>
        <taxon>Fabaceae</taxon>
        <taxon>Papilionoideae</taxon>
        <taxon>50 kb inversion clade</taxon>
        <taxon>NPAAA clade</taxon>
        <taxon>Hologalegina</taxon>
        <taxon>IRL clade</taxon>
        <taxon>Fabeae</taxon>
        <taxon>Vicia</taxon>
    </lineage>
</organism>
<gene>
    <name evidence="1" type="ORF">VFH_III222440</name>
</gene>
<evidence type="ECO:0000313" key="2">
    <source>
        <dbReference type="Proteomes" id="UP001157006"/>
    </source>
</evidence>
<dbReference type="EMBL" id="OX451738">
    <property type="protein sequence ID" value="CAI8606285.1"/>
    <property type="molecule type" value="Genomic_DNA"/>
</dbReference>
<evidence type="ECO:0000313" key="1">
    <source>
        <dbReference type="EMBL" id="CAI8606285.1"/>
    </source>
</evidence>
<proteinExistence type="predicted"/>
<protein>
    <submittedName>
        <fullName evidence="1">Uncharacterized protein</fullName>
    </submittedName>
</protein>
<name>A0AAV1ABA1_VICFA</name>
<accession>A0AAV1ABA1</accession>
<keyword evidence="2" id="KW-1185">Reference proteome</keyword>
<dbReference type="AlphaFoldDB" id="A0AAV1ABA1"/>
<dbReference type="Proteomes" id="UP001157006">
    <property type="component" value="Chromosome 3"/>
</dbReference>